<accession>A0A9P7XMB9</accession>
<sequence length="974" mass="110891">MSISTASEQFFDIPELPRLLTVFLDRKDVSRLARTNRRMNSLCTPSLYTSLERSHGMECKIWESLPALLALARNVQHVRKLDTGMVMLTYYYNCALAFEELYSRTLGTPLPRPPWLPPLDIRTCQVVALPPITRLSSLRLNLDPLDEGPLTMPSASDFRAALPQLCWVMSQNPGLTHLTLTSVPLLSLRGGRMFARALAGLSKLKTLSLWIFCRNDDWVELWKYIFFRLPSSIRWLFLNFENCERHSHYQDALEEVVHANGWKGAEVEAVAERQEPLIHLADMVFLGMRGYRWETTNDLRAMLAHCPNLKRLNGDINLADHGKIEALGRFIAEGCPKIEWLGFGMVEYDERLSVSIMSSLPAQVARLELRIGSPEFDMSAVNLAIHRHSTTLRVLHLEGRIGVNWFSAATILKECVNLEILDASCRKTEGLVIPLDDVLEHPWACTKLKQLILAIGGCEIPYESDVEPYYRRPNPITLDKVEAEHLSRLEDLYKRIGSLTALEELDLKMVPLDEDGEVDYDALDNNHISFPAMLNLPDPRTGMPGFLHHLAGLENLRVIRGSVWADTEETERTIDWLEVTWMERHWPLLKYAAFYPLSAKLILDIGIIEVAYYNKWVLAFEQDPQSQTTMDSLRLSGPARLPPADTHSSQMAALLSMTRLFQLDITIDPISEKSYSVPSVKDFRARLAQTRWPISRNPGLVSLTLSGIPILEHRVWSLAEILAGLSRLGTLALDIHCRNHYWLEIWRQLFFCLPSSIRKVAVDFKKNGRVWRYEQVSAVGRLKDSSHREDKARLWNGDWSHCSISRSCRFVGRGHWWRETVDLAAMLAHCPRLKKFHAHLQISNWVLDVEVVARLVAEACPRIEVFAYGADHAGDQMMLPLRIMGALPAQQVVSVELRAGRSGIDRHMMNLAIQTPLVLTRLALGISGCEVPEEPGVEPYHRRPTPIILTANETRNFSRLEDLYRRIFTGGSVR</sequence>
<reference evidence="1" key="1">
    <citation type="submission" date="2021-06" db="EMBL/GenBank/DDBJ databases">
        <title>Genome Sequence of Mortierella hyaline Strain SCG-10, a Cold-Adapted, Nitrate-Reducing Fungus Isolated from Soil in Minnesota, USA.</title>
        <authorList>
            <person name="Aldossari N."/>
        </authorList>
    </citation>
    <scope>NUCLEOTIDE SEQUENCE</scope>
    <source>
        <strain evidence="1">SCG-10</strain>
    </source>
</reference>
<evidence type="ECO:0000313" key="2">
    <source>
        <dbReference type="Proteomes" id="UP000707451"/>
    </source>
</evidence>
<evidence type="ECO:0000313" key="1">
    <source>
        <dbReference type="EMBL" id="KAG9062743.1"/>
    </source>
</evidence>
<dbReference type="AlphaFoldDB" id="A0A9P7XMB9"/>
<dbReference type="Proteomes" id="UP000707451">
    <property type="component" value="Unassembled WGS sequence"/>
</dbReference>
<protein>
    <recommendedName>
        <fullName evidence="3">F-box domain-containing protein</fullName>
    </recommendedName>
</protein>
<keyword evidence="2" id="KW-1185">Reference proteome</keyword>
<dbReference type="OrthoDB" id="2406425at2759"/>
<dbReference type="EMBL" id="JAHRHY010000018">
    <property type="protein sequence ID" value="KAG9062743.1"/>
    <property type="molecule type" value="Genomic_DNA"/>
</dbReference>
<dbReference type="Gene3D" id="3.80.10.10">
    <property type="entry name" value="Ribonuclease Inhibitor"/>
    <property type="match status" value="1"/>
</dbReference>
<evidence type="ECO:0008006" key="3">
    <source>
        <dbReference type="Google" id="ProtNLM"/>
    </source>
</evidence>
<proteinExistence type="predicted"/>
<comment type="caution">
    <text evidence="1">The sequence shown here is derived from an EMBL/GenBank/DDBJ whole genome shotgun (WGS) entry which is preliminary data.</text>
</comment>
<organism evidence="1 2">
    <name type="scientific">Linnemannia hyalina</name>
    <dbReference type="NCBI Taxonomy" id="64524"/>
    <lineage>
        <taxon>Eukaryota</taxon>
        <taxon>Fungi</taxon>
        <taxon>Fungi incertae sedis</taxon>
        <taxon>Mucoromycota</taxon>
        <taxon>Mortierellomycotina</taxon>
        <taxon>Mortierellomycetes</taxon>
        <taxon>Mortierellales</taxon>
        <taxon>Mortierellaceae</taxon>
        <taxon>Linnemannia</taxon>
    </lineage>
</organism>
<dbReference type="SUPFAM" id="SSF52047">
    <property type="entry name" value="RNI-like"/>
    <property type="match status" value="1"/>
</dbReference>
<name>A0A9P7XMB9_9FUNG</name>
<dbReference type="InterPro" id="IPR032675">
    <property type="entry name" value="LRR_dom_sf"/>
</dbReference>
<gene>
    <name evidence="1" type="ORF">KI688_005049</name>
</gene>